<dbReference type="GO" id="GO:0009423">
    <property type="term" value="P:chorismate biosynthetic process"/>
    <property type="evidence" value="ECO:0007669"/>
    <property type="project" value="UniProtKB-UniRule"/>
</dbReference>
<name>A0A1U9K5L2_9BACL</name>
<keyword evidence="15" id="KW-1185">Reference proteome</keyword>
<feature type="binding site" evidence="10">
    <location>
        <position position="224"/>
    </location>
    <ligand>
        <name>NADP(+)</name>
        <dbReference type="ChEBI" id="CHEBI:58349"/>
    </ligand>
</feature>
<comment type="subunit">
    <text evidence="10">Homodimer.</text>
</comment>
<feature type="binding site" evidence="10">
    <location>
        <begin position="156"/>
        <end position="161"/>
    </location>
    <ligand>
        <name>NADP(+)</name>
        <dbReference type="ChEBI" id="CHEBI:58349"/>
    </ligand>
</feature>
<dbReference type="AlphaFoldDB" id="A0A1U9K5L2"/>
<dbReference type="NCBIfam" id="NF001319">
    <property type="entry name" value="PRK00258.3-3"/>
    <property type="match status" value="1"/>
</dbReference>
<dbReference type="GO" id="GO:0008652">
    <property type="term" value="P:amino acid biosynthetic process"/>
    <property type="evidence" value="ECO:0007669"/>
    <property type="project" value="UniProtKB-KW"/>
</dbReference>
<feature type="binding site" evidence="10">
    <location>
        <position position="92"/>
    </location>
    <ligand>
        <name>shikimate</name>
        <dbReference type="ChEBI" id="CHEBI:36208"/>
    </ligand>
</feature>
<dbReference type="PANTHER" id="PTHR21089">
    <property type="entry name" value="SHIKIMATE DEHYDROGENASE"/>
    <property type="match status" value="1"/>
</dbReference>
<dbReference type="SUPFAM" id="SSF51735">
    <property type="entry name" value="NAD(P)-binding Rossmann-fold domains"/>
    <property type="match status" value="1"/>
</dbReference>
<feature type="binding site" evidence="10">
    <location>
        <position position="107"/>
    </location>
    <ligand>
        <name>shikimate</name>
        <dbReference type="ChEBI" id="CHEBI:36208"/>
    </ligand>
</feature>
<proteinExistence type="inferred from homology"/>
<dbReference type="UniPathway" id="UPA00053">
    <property type="reaction ID" value="UER00087"/>
</dbReference>
<dbReference type="InterPro" id="IPR006151">
    <property type="entry name" value="Shikm_DH/Glu-tRNA_Rdtase"/>
</dbReference>
<evidence type="ECO:0000259" key="11">
    <source>
        <dbReference type="Pfam" id="PF01488"/>
    </source>
</evidence>
<dbReference type="Pfam" id="PF08501">
    <property type="entry name" value="Shikimate_dh_N"/>
    <property type="match status" value="1"/>
</dbReference>
<dbReference type="NCBIfam" id="TIGR00507">
    <property type="entry name" value="aroE"/>
    <property type="match status" value="1"/>
</dbReference>
<keyword evidence="3 10" id="KW-0521">NADP</keyword>
<reference evidence="14 15" key="1">
    <citation type="journal article" date="2015" name="Int. J. Syst. Evol. Microbiol.">
        <title>Novibacillus thermophilus gen. nov., sp. nov., a Gram-staining-negative and moderately thermophilic member of the family Thermoactinomycetaceae.</title>
        <authorList>
            <person name="Yang G."/>
            <person name="Chen J."/>
            <person name="Zhou S."/>
        </authorList>
    </citation>
    <scope>NUCLEOTIDE SEQUENCE [LARGE SCALE GENOMIC DNA]</scope>
    <source>
        <strain evidence="14 15">SG-1</strain>
    </source>
</reference>
<dbReference type="SUPFAM" id="SSF53223">
    <property type="entry name" value="Aminoacid dehydrogenase-like, N-terminal domain"/>
    <property type="match status" value="1"/>
</dbReference>
<dbReference type="KEGG" id="ntr:B0W44_05460"/>
<feature type="binding site" evidence="10">
    <location>
        <begin position="132"/>
        <end position="136"/>
    </location>
    <ligand>
        <name>NADP(+)</name>
        <dbReference type="ChEBI" id="CHEBI:58349"/>
    </ligand>
</feature>
<dbReference type="CDD" id="cd01065">
    <property type="entry name" value="NAD_bind_Shikimate_DH"/>
    <property type="match status" value="1"/>
</dbReference>
<evidence type="ECO:0000256" key="4">
    <source>
        <dbReference type="ARBA" id="ARBA00023002"/>
    </source>
</evidence>
<evidence type="ECO:0000256" key="3">
    <source>
        <dbReference type="ARBA" id="ARBA00022857"/>
    </source>
</evidence>
<feature type="binding site" evidence="10">
    <location>
        <position position="226"/>
    </location>
    <ligand>
        <name>shikimate</name>
        <dbReference type="ChEBI" id="CHEBI:36208"/>
    </ligand>
</feature>
<evidence type="ECO:0000259" key="12">
    <source>
        <dbReference type="Pfam" id="PF08501"/>
    </source>
</evidence>
<feature type="binding site" evidence="10">
    <location>
        <position position="83"/>
    </location>
    <ligand>
        <name>NADP(+)</name>
        <dbReference type="ChEBI" id="CHEBI:58349"/>
    </ligand>
</feature>
<comment type="catalytic activity">
    <reaction evidence="7">
        <text>L-quinate + NAD(+) = 3-dehydroquinate + NADH + H(+)</text>
        <dbReference type="Rhea" id="RHEA:22364"/>
        <dbReference type="ChEBI" id="CHEBI:15378"/>
        <dbReference type="ChEBI" id="CHEBI:29751"/>
        <dbReference type="ChEBI" id="CHEBI:32364"/>
        <dbReference type="ChEBI" id="CHEBI:57540"/>
        <dbReference type="ChEBI" id="CHEBI:57945"/>
        <dbReference type="EC" id="1.1.1.24"/>
    </reaction>
</comment>
<evidence type="ECO:0000313" key="14">
    <source>
        <dbReference type="EMBL" id="AQS55313.1"/>
    </source>
</evidence>
<keyword evidence="4 10" id="KW-0560">Oxidoreductase</keyword>
<dbReference type="Pfam" id="PF01488">
    <property type="entry name" value="Shikimate_DH"/>
    <property type="match status" value="1"/>
</dbReference>
<dbReference type="GO" id="GO:0030266">
    <property type="term" value="F:quinate 3-dehydrogenase (NAD+) activity"/>
    <property type="evidence" value="ECO:0007669"/>
    <property type="project" value="UniProtKB-EC"/>
</dbReference>
<dbReference type="Gene3D" id="3.40.50.10860">
    <property type="entry name" value="Leucine Dehydrogenase, chain A, domain 1"/>
    <property type="match status" value="1"/>
</dbReference>
<feature type="domain" description="Quinate/shikimate 5-dehydrogenase/glutamyl-tRNA reductase" evidence="11">
    <location>
        <begin position="122"/>
        <end position="198"/>
    </location>
</feature>
<comment type="pathway">
    <text evidence="9">Aromatic compound metabolism; 3,4-dihydroxybenzoate biosynthesis; 3-dehydroquinate from D-quinate (NAD(+) route).</text>
</comment>
<comment type="catalytic activity">
    <reaction evidence="8">
        <text>shikimate + NAD(+) = 3-dehydroshikimate + NADH + H(+)</text>
        <dbReference type="Rhea" id="RHEA:17741"/>
        <dbReference type="ChEBI" id="CHEBI:15378"/>
        <dbReference type="ChEBI" id="CHEBI:16630"/>
        <dbReference type="ChEBI" id="CHEBI:36208"/>
        <dbReference type="ChEBI" id="CHEBI:57540"/>
        <dbReference type="ChEBI" id="CHEBI:57945"/>
    </reaction>
</comment>
<evidence type="ECO:0000259" key="13">
    <source>
        <dbReference type="Pfam" id="PF18317"/>
    </source>
</evidence>
<dbReference type="RefSeq" id="WP_077719133.1">
    <property type="nucleotide sequence ID" value="NZ_CP019699.1"/>
</dbReference>
<dbReference type="GO" id="GO:0019632">
    <property type="term" value="P:shikimate metabolic process"/>
    <property type="evidence" value="ECO:0007669"/>
    <property type="project" value="InterPro"/>
</dbReference>
<dbReference type="InterPro" id="IPR046346">
    <property type="entry name" value="Aminoacid_DH-like_N_sf"/>
</dbReference>
<evidence type="ECO:0000256" key="8">
    <source>
        <dbReference type="ARBA" id="ARBA00052329"/>
    </source>
</evidence>
<comment type="function">
    <text evidence="10">Involved in the biosynthesis of the chorismate, which leads to the biosynthesis of aromatic amino acids. Catalyzes the reversible NADPH linked reduction of 3-dehydroshikimate (DHSA) to yield shikimate (SA).</text>
</comment>
<dbReference type="GO" id="GO:0004764">
    <property type="term" value="F:shikimate 3-dehydrogenase (NADP+) activity"/>
    <property type="evidence" value="ECO:0007669"/>
    <property type="project" value="UniProtKB-UniRule"/>
</dbReference>
<feature type="binding site" evidence="10">
    <location>
        <position position="247"/>
    </location>
    <ligand>
        <name>NADP(+)</name>
        <dbReference type="ChEBI" id="CHEBI:58349"/>
    </ligand>
</feature>
<dbReference type="InterPro" id="IPR036291">
    <property type="entry name" value="NAD(P)-bd_dom_sf"/>
</dbReference>
<evidence type="ECO:0000256" key="7">
    <source>
        <dbReference type="ARBA" id="ARBA00051639"/>
    </source>
</evidence>
<dbReference type="Proteomes" id="UP000188603">
    <property type="component" value="Chromosome"/>
</dbReference>
<feature type="binding site" evidence="10">
    <location>
        <position position="67"/>
    </location>
    <ligand>
        <name>shikimate</name>
        <dbReference type="ChEBI" id="CHEBI:36208"/>
    </ligand>
</feature>
<feature type="active site" description="Proton acceptor" evidence="10">
    <location>
        <position position="71"/>
    </location>
</feature>
<dbReference type="OrthoDB" id="9792692at2"/>
<gene>
    <name evidence="10" type="primary">aroE</name>
    <name evidence="14" type="ORF">B0W44_05460</name>
</gene>
<organism evidence="14 15">
    <name type="scientific">Novibacillus thermophilus</name>
    <dbReference type="NCBI Taxonomy" id="1471761"/>
    <lineage>
        <taxon>Bacteria</taxon>
        <taxon>Bacillati</taxon>
        <taxon>Bacillota</taxon>
        <taxon>Bacilli</taxon>
        <taxon>Bacillales</taxon>
        <taxon>Thermoactinomycetaceae</taxon>
        <taxon>Novibacillus</taxon>
    </lineage>
</organism>
<dbReference type="InterPro" id="IPR013708">
    <property type="entry name" value="Shikimate_DH-bd_N"/>
</dbReference>
<evidence type="ECO:0000256" key="10">
    <source>
        <dbReference type="HAMAP-Rule" id="MF_00222"/>
    </source>
</evidence>
<feature type="binding site" evidence="10">
    <location>
        <position position="254"/>
    </location>
    <ligand>
        <name>shikimate</name>
        <dbReference type="ChEBI" id="CHEBI:36208"/>
    </ligand>
</feature>
<dbReference type="FunFam" id="3.40.50.720:FF:000086">
    <property type="entry name" value="Quinate/shikimate dehydrogenase"/>
    <property type="match status" value="1"/>
</dbReference>
<protein>
    <recommendedName>
        <fullName evidence="10">Shikimate dehydrogenase (NADP(+))</fullName>
        <shortName evidence="10">SDH</shortName>
        <ecNumber evidence="10">1.1.1.25</ecNumber>
    </recommendedName>
</protein>
<evidence type="ECO:0000256" key="5">
    <source>
        <dbReference type="ARBA" id="ARBA00023141"/>
    </source>
</evidence>
<dbReference type="FunFam" id="3.40.50.10860:FF:000004">
    <property type="entry name" value="Quinate/shikimate dehydrogenase"/>
    <property type="match status" value="1"/>
</dbReference>
<evidence type="ECO:0000256" key="6">
    <source>
        <dbReference type="ARBA" id="ARBA00049442"/>
    </source>
</evidence>
<dbReference type="GO" id="GO:0052734">
    <property type="term" value="F:shikimate 3-dehydrogenase (NAD+) activity"/>
    <property type="evidence" value="ECO:0007669"/>
    <property type="project" value="RHEA"/>
</dbReference>
<dbReference type="PANTHER" id="PTHR21089:SF1">
    <property type="entry name" value="BIFUNCTIONAL 3-DEHYDROQUINATE DEHYDRATASE_SHIKIMATE DEHYDROGENASE, CHLOROPLASTIC"/>
    <property type="match status" value="1"/>
</dbReference>
<dbReference type="GO" id="GO:0009073">
    <property type="term" value="P:aromatic amino acid family biosynthetic process"/>
    <property type="evidence" value="ECO:0007669"/>
    <property type="project" value="UniProtKB-KW"/>
</dbReference>
<dbReference type="HAMAP" id="MF_00222">
    <property type="entry name" value="Shikimate_DH_AroE"/>
    <property type="match status" value="1"/>
</dbReference>
<dbReference type="InterPro" id="IPR022893">
    <property type="entry name" value="Shikimate_DH_fam"/>
</dbReference>
<comment type="pathway">
    <text evidence="1 10">Metabolic intermediate biosynthesis; chorismate biosynthesis; chorismate from D-erythrose 4-phosphate and phosphoenolpyruvate: step 4/7.</text>
</comment>
<keyword evidence="2 10" id="KW-0028">Amino-acid biosynthesis</keyword>
<dbReference type="EC" id="1.1.1.25" evidence="10"/>
<dbReference type="GO" id="GO:0050661">
    <property type="term" value="F:NADP binding"/>
    <property type="evidence" value="ECO:0007669"/>
    <property type="project" value="InterPro"/>
</dbReference>
<dbReference type="GO" id="GO:0005829">
    <property type="term" value="C:cytosol"/>
    <property type="evidence" value="ECO:0007669"/>
    <property type="project" value="TreeGrafter"/>
</dbReference>
<dbReference type="EMBL" id="CP019699">
    <property type="protein sequence ID" value="AQS55313.1"/>
    <property type="molecule type" value="Genomic_DNA"/>
</dbReference>
<dbReference type="InterPro" id="IPR041121">
    <property type="entry name" value="SDH_C"/>
</dbReference>
<dbReference type="Pfam" id="PF18317">
    <property type="entry name" value="SDH_C"/>
    <property type="match status" value="1"/>
</dbReference>
<comment type="catalytic activity">
    <reaction evidence="6 10">
        <text>shikimate + NADP(+) = 3-dehydroshikimate + NADPH + H(+)</text>
        <dbReference type="Rhea" id="RHEA:17737"/>
        <dbReference type="ChEBI" id="CHEBI:15378"/>
        <dbReference type="ChEBI" id="CHEBI:16630"/>
        <dbReference type="ChEBI" id="CHEBI:36208"/>
        <dbReference type="ChEBI" id="CHEBI:57783"/>
        <dbReference type="ChEBI" id="CHEBI:58349"/>
        <dbReference type="EC" id="1.1.1.25"/>
    </reaction>
</comment>
<sequence>MEIGTHTRLLGVMGHPVAHSKSPLMHNRALESQKLPYTYLAFDVRPEELPQAVNGMRALGARGWNVTIPHKVAIMALLDEVNDEARRIGAVNTVVNDGGKLIGMNTDGAGYLRSLEVETGLRLEEQRVLILGAGGAARGVAYALAQSGVQSVVIANRTVAKAEQLRSLLQHLTDVKAVPLAEIEKWIDDRTLIVNTTSVGMHPHVEETPIPGELLPEGAIVSDLIYNPMKTTLLRQAEGRGCVIHNGFGMFVHQGALAYEQWTGVQPPLDVMRQAVST</sequence>
<evidence type="ECO:0000256" key="2">
    <source>
        <dbReference type="ARBA" id="ARBA00022605"/>
    </source>
</evidence>
<comment type="similarity">
    <text evidence="10">Belongs to the shikimate dehydrogenase family.</text>
</comment>
<evidence type="ECO:0000313" key="15">
    <source>
        <dbReference type="Proteomes" id="UP000188603"/>
    </source>
</evidence>
<evidence type="ECO:0000256" key="9">
    <source>
        <dbReference type="ARBA" id="ARBA00060613"/>
    </source>
</evidence>
<accession>A0A1U9K5L2</accession>
<keyword evidence="5 10" id="KW-0057">Aromatic amino acid biosynthesis</keyword>
<dbReference type="NCBIfam" id="NF001314">
    <property type="entry name" value="PRK00258.2-2"/>
    <property type="match status" value="1"/>
</dbReference>
<feature type="domain" description="Shikimate dehydrogenase substrate binding N-terminal" evidence="12">
    <location>
        <begin position="12"/>
        <end position="94"/>
    </location>
</feature>
<dbReference type="InterPro" id="IPR011342">
    <property type="entry name" value="Shikimate_DH"/>
</dbReference>
<evidence type="ECO:0000256" key="1">
    <source>
        <dbReference type="ARBA" id="ARBA00004871"/>
    </source>
</evidence>
<feature type="domain" description="SDH C-terminal" evidence="13">
    <location>
        <begin position="247"/>
        <end position="276"/>
    </location>
</feature>
<dbReference type="STRING" id="1471761.B0W44_05460"/>
<dbReference type="Gene3D" id="3.40.50.720">
    <property type="entry name" value="NAD(P)-binding Rossmann-like Domain"/>
    <property type="match status" value="1"/>
</dbReference>
<feature type="binding site" evidence="10">
    <location>
        <begin position="20"/>
        <end position="22"/>
    </location>
    <ligand>
        <name>shikimate</name>
        <dbReference type="ChEBI" id="CHEBI:36208"/>
    </ligand>
</feature>